<dbReference type="Pfam" id="PF16955">
    <property type="entry name" value="OFeT_1"/>
    <property type="match status" value="1"/>
</dbReference>
<dbReference type="Proteomes" id="UP000187822">
    <property type="component" value="Chromosome I"/>
</dbReference>
<feature type="transmembrane region" description="Helical" evidence="1">
    <location>
        <begin position="120"/>
        <end position="141"/>
    </location>
</feature>
<dbReference type="Proteomes" id="UP000195607">
    <property type="component" value="Chromosome I"/>
</dbReference>
<keyword evidence="4" id="KW-1185">Reference proteome</keyword>
<feature type="transmembrane region" description="Helical" evidence="1">
    <location>
        <begin position="147"/>
        <end position="165"/>
    </location>
</feature>
<evidence type="ECO:0000256" key="1">
    <source>
        <dbReference type="SAM" id="Phobius"/>
    </source>
</evidence>
<dbReference type="InterPro" id="IPR031594">
    <property type="entry name" value="OFeT_1"/>
</dbReference>
<accession>A0A1N5WXQ6</accession>
<organism evidence="2 5">
    <name type="scientific">Cuniculiplasma divulgatum</name>
    <dbReference type="NCBI Taxonomy" id="1673428"/>
    <lineage>
        <taxon>Archaea</taxon>
        <taxon>Methanobacteriati</taxon>
        <taxon>Thermoplasmatota</taxon>
        <taxon>Thermoplasmata</taxon>
        <taxon>Thermoplasmatales</taxon>
        <taxon>Cuniculiplasmataceae</taxon>
        <taxon>Cuniculiplasma</taxon>
    </lineage>
</organism>
<gene>
    <name evidence="3" type="ORF">CPM_1938</name>
    <name evidence="2" type="ORF">CSP5_2006</name>
</gene>
<protein>
    <submittedName>
        <fullName evidence="2">Multipass membrane protein</fullName>
    </submittedName>
</protein>
<reference evidence="3" key="2">
    <citation type="submission" date="2016-06" db="EMBL/GenBank/DDBJ databases">
        <authorList>
            <person name="Olsen C.W."/>
            <person name="Carey S."/>
            <person name="Hinshaw L."/>
            <person name="Karasin A.I."/>
        </authorList>
    </citation>
    <scope>NUCLEOTIDE SEQUENCE [LARGE SCALE GENOMIC DNA]</scope>
    <source>
        <strain evidence="3">PM4</strain>
    </source>
</reference>
<dbReference type="AlphaFoldDB" id="A0A1N5WXQ6"/>
<feature type="transmembrane region" description="Helical" evidence="1">
    <location>
        <begin position="12"/>
        <end position="31"/>
    </location>
</feature>
<reference evidence="4" key="3">
    <citation type="submission" date="2016-06" db="EMBL/GenBank/DDBJ databases">
        <authorList>
            <person name="Toshchakov V.S."/>
        </authorList>
    </citation>
    <scope>NUCLEOTIDE SEQUENCE [LARGE SCALE GENOMIC DNA]</scope>
    <source>
        <strain>PM4 (JCM 30641</strain>
        <strain evidence="4">\VKM B-2940)</strain>
    </source>
</reference>
<dbReference type="KEGG" id="cdiv:CPM_1938"/>
<feature type="transmembrane region" description="Helical" evidence="1">
    <location>
        <begin position="177"/>
        <end position="195"/>
    </location>
</feature>
<evidence type="ECO:0000313" key="4">
    <source>
        <dbReference type="Proteomes" id="UP000187822"/>
    </source>
</evidence>
<dbReference type="EMBL" id="LT671858">
    <property type="protein sequence ID" value="SIM89117.1"/>
    <property type="molecule type" value="Genomic_DNA"/>
</dbReference>
<keyword evidence="1" id="KW-0472">Membrane</keyword>
<keyword evidence="1" id="KW-1133">Transmembrane helix</keyword>
<keyword evidence="1" id="KW-0812">Transmembrane</keyword>
<reference evidence="2 5" key="1">
    <citation type="submission" date="2016-04" db="EMBL/GenBank/DDBJ databases">
        <authorList>
            <person name="Evans L.H."/>
            <person name="Alamgir A."/>
            <person name="Owens N."/>
            <person name="Weber N.D."/>
            <person name="Virtaneva K."/>
            <person name="Barbian K."/>
            <person name="Babar A."/>
            <person name="Rosenke K."/>
        </authorList>
    </citation>
    <scope>NUCLEOTIDE SEQUENCE [LARGE SCALE GENOMIC DNA]</scope>
    <source>
        <strain evidence="2">S5</strain>
        <strain evidence="5">S5(T) (JCM 30642 \VKM B-2941)</strain>
    </source>
</reference>
<proteinExistence type="predicted"/>
<evidence type="ECO:0000313" key="2">
    <source>
        <dbReference type="EMBL" id="SIM89117.1"/>
    </source>
</evidence>
<sequence>MQCCNVSYFDPAIFLAATGIIVLEMSEASAISMSLAVDAKSNIPLLAATLGVITVLIPTAFIGSAISLLPLIYVRLVSATLLLYFAQRLAKSAKRSMKFQYLKSFPKSHKEEPSDSGVSLTAYTAGVIEAFEAAIVLVGLYPESYSSTAYGIFLGIGIVIVFSIILRSQIRKIKQAIMKVVVSSLLFSFSAFWYIETVKPIEEILILPFFIIFFMIVYAFSTYGLKNLKNPETS</sequence>
<evidence type="ECO:0000313" key="3">
    <source>
        <dbReference type="EMBL" id="SJK85711.1"/>
    </source>
</evidence>
<evidence type="ECO:0000313" key="5">
    <source>
        <dbReference type="Proteomes" id="UP000195607"/>
    </source>
</evidence>
<dbReference type="EMBL" id="LT719092">
    <property type="protein sequence ID" value="SJK85711.1"/>
    <property type="molecule type" value="Genomic_DNA"/>
</dbReference>
<feature type="transmembrane region" description="Helical" evidence="1">
    <location>
        <begin position="72"/>
        <end position="90"/>
    </location>
</feature>
<feature type="transmembrane region" description="Helical" evidence="1">
    <location>
        <begin position="207"/>
        <end position="225"/>
    </location>
</feature>
<feature type="transmembrane region" description="Helical" evidence="1">
    <location>
        <begin position="43"/>
        <end position="66"/>
    </location>
</feature>
<name>A0A1N5WXQ6_9ARCH</name>